<evidence type="ECO:0000256" key="9">
    <source>
        <dbReference type="RuleBase" id="RU363032"/>
    </source>
</evidence>
<keyword evidence="6 9" id="KW-0812">Transmembrane</keyword>
<gene>
    <name evidence="11" type="ORF">IAA84_13095</name>
</gene>
<feature type="transmembrane region" description="Helical" evidence="9">
    <location>
        <begin position="12"/>
        <end position="34"/>
    </location>
</feature>
<evidence type="ECO:0000256" key="7">
    <source>
        <dbReference type="ARBA" id="ARBA00022989"/>
    </source>
</evidence>
<dbReference type="EMBL" id="DVJN01000250">
    <property type="protein sequence ID" value="HIS93945.1"/>
    <property type="molecule type" value="Genomic_DNA"/>
</dbReference>
<keyword evidence="4" id="KW-1003">Cell membrane</keyword>
<reference evidence="11" key="2">
    <citation type="journal article" date="2021" name="PeerJ">
        <title>Extensive microbial diversity within the chicken gut microbiome revealed by metagenomics and culture.</title>
        <authorList>
            <person name="Gilroy R."/>
            <person name="Ravi A."/>
            <person name="Getino M."/>
            <person name="Pursley I."/>
            <person name="Horton D.L."/>
            <person name="Alikhan N.F."/>
            <person name="Baker D."/>
            <person name="Gharbi K."/>
            <person name="Hall N."/>
            <person name="Watson M."/>
            <person name="Adriaenssens E.M."/>
            <person name="Foster-Nyarko E."/>
            <person name="Jarju S."/>
            <person name="Secka A."/>
            <person name="Antonio M."/>
            <person name="Oren A."/>
            <person name="Chaudhuri R.R."/>
            <person name="La Ragione R."/>
            <person name="Hildebrand F."/>
            <person name="Pallen M.J."/>
        </authorList>
    </citation>
    <scope>NUCLEOTIDE SEQUENCE</scope>
    <source>
        <strain evidence="11">13766</strain>
    </source>
</reference>
<feature type="transmembrane region" description="Helical" evidence="9">
    <location>
        <begin position="197"/>
        <end position="220"/>
    </location>
</feature>
<dbReference type="GO" id="GO:0005886">
    <property type="term" value="C:plasma membrane"/>
    <property type="evidence" value="ECO:0007669"/>
    <property type="project" value="UniProtKB-SubCell"/>
</dbReference>
<dbReference type="PANTHER" id="PTHR32243:SF50">
    <property type="entry name" value="MALTOSE_MALTODEXTRIN TRANSPORT SYSTEM PERMEASE PROTEIN MALG"/>
    <property type="match status" value="1"/>
</dbReference>
<comment type="subcellular location">
    <subcellularLocation>
        <location evidence="1 9">Cell membrane</location>
        <topology evidence="1 9">Multi-pass membrane protein</topology>
    </subcellularLocation>
</comment>
<dbReference type="AlphaFoldDB" id="A0A9D1G3S4"/>
<keyword evidence="5" id="KW-0762">Sugar transport</keyword>
<proteinExistence type="inferred from homology"/>
<evidence type="ECO:0000256" key="3">
    <source>
        <dbReference type="ARBA" id="ARBA00022448"/>
    </source>
</evidence>
<organism evidence="11 12">
    <name type="scientific">Candidatus Alectryocaccomicrobium excrementavium</name>
    <dbReference type="NCBI Taxonomy" id="2840668"/>
    <lineage>
        <taxon>Bacteria</taxon>
        <taxon>Bacillati</taxon>
        <taxon>Bacillota</taxon>
        <taxon>Clostridia</taxon>
        <taxon>Candidatus Alectryocaccomicrobium</taxon>
    </lineage>
</organism>
<dbReference type="InterPro" id="IPR050901">
    <property type="entry name" value="BP-dep_ABC_trans_perm"/>
</dbReference>
<keyword evidence="7 9" id="KW-1133">Transmembrane helix</keyword>
<evidence type="ECO:0000313" key="11">
    <source>
        <dbReference type="EMBL" id="HIS93945.1"/>
    </source>
</evidence>
<accession>A0A9D1G3S4</accession>
<dbReference type="PANTHER" id="PTHR32243">
    <property type="entry name" value="MALTOSE TRANSPORT SYSTEM PERMEASE-RELATED"/>
    <property type="match status" value="1"/>
</dbReference>
<dbReference type="Gene3D" id="1.10.3720.10">
    <property type="entry name" value="MetI-like"/>
    <property type="match status" value="1"/>
</dbReference>
<dbReference type="PROSITE" id="PS50928">
    <property type="entry name" value="ABC_TM1"/>
    <property type="match status" value="1"/>
</dbReference>
<feature type="transmembrane region" description="Helical" evidence="9">
    <location>
        <begin position="110"/>
        <end position="133"/>
    </location>
</feature>
<dbReference type="Proteomes" id="UP000824140">
    <property type="component" value="Unassembled WGS sequence"/>
</dbReference>
<name>A0A9D1G3S4_9FIRM</name>
<dbReference type="InterPro" id="IPR000515">
    <property type="entry name" value="MetI-like"/>
</dbReference>
<evidence type="ECO:0000256" key="6">
    <source>
        <dbReference type="ARBA" id="ARBA00022692"/>
    </source>
</evidence>
<dbReference type="Pfam" id="PF00528">
    <property type="entry name" value="BPD_transp_1"/>
    <property type="match status" value="1"/>
</dbReference>
<evidence type="ECO:0000256" key="1">
    <source>
        <dbReference type="ARBA" id="ARBA00004651"/>
    </source>
</evidence>
<dbReference type="GO" id="GO:0042956">
    <property type="term" value="P:maltodextrin transmembrane transport"/>
    <property type="evidence" value="ECO:0007669"/>
    <property type="project" value="TreeGrafter"/>
</dbReference>
<dbReference type="InterPro" id="IPR035906">
    <property type="entry name" value="MetI-like_sf"/>
</dbReference>
<protein>
    <submittedName>
        <fullName evidence="11">Sugar ABC transporter permease</fullName>
    </submittedName>
</protein>
<feature type="transmembrane region" description="Helical" evidence="9">
    <location>
        <begin position="73"/>
        <end position="98"/>
    </location>
</feature>
<evidence type="ECO:0000256" key="5">
    <source>
        <dbReference type="ARBA" id="ARBA00022597"/>
    </source>
</evidence>
<evidence type="ECO:0000313" key="12">
    <source>
        <dbReference type="Proteomes" id="UP000824140"/>
    </source>
</evidence>
<comment type="caution">
    <text evidence="11">The sequence shown here is derived from an EMBL/GenBank/DDBJ whole genome shotgun (WGS) entry which is preliminary data.</text>
</comment>
<evidence type="ECO:0000256" key="2">
    <source>
        <dbReference type="ARBA" id="ARBA00009047"/>
    </source>
</evidence>
<comment type="similarity">
    <text evidence="2">Belongs to the binding-protein-dependent transport system permease family. MalFG subfamily.</text>
</comment>
<feature type="transmembrane region" description="Helical" evidence="9">
    <location>
        <begin position="139"/>
        <end position="159"/>
    </location>
</feature>
<dbReference type="CDD" id="cd06261">
    <property type="entry name" value="TM_PBP2"/>
    <property type="match status" value="1"/>
</dbReference>
<evidence type="ECO:0000256" key="8">
    <source>
        <dbReference type="ARBA" id="ARBA00023136"/>
    </source>
</evidence>
<dbReference type="GO" id="GO:0015423">
    <property type="term" value="F:ABC-type maltose transporter activity"/>
    <property type="evidence" value="ECO:0007669"/>
    <property type="project" value="TreeGrafter"/>
</dbReference>
<sequence>MGIKARTRAANTAIYIILSVMSVLWLLPVVWLLLSALREESGAYTTYILPKGYTIHNFTRLFTETELFNFPRWYMNTLIVAVLSCTITTFLTLMVAYTYSRLRFKARKKLMNVSLILGMFPGFMSMIAIYHFLKALGLAQSLAALVMVYSGGAALGYYVPKGFFDTIPRSLDEAAMLDGATRNGVFWKIILPTSRPIVISTAITSFIAPWVDFIFASVIMKDNYDNYTVAVGLYRMIDRENIYEYYTRFCAGAILVAIPITLLFISIQKYYVEGVTGGAVKG</sequence>
<feature type="transmembrane region" description="Helical" evidence="9">
    <location>
        <begin position="245"/>
        <end position="265"/>
    </location>
</feature>
<dbReference type="SUPFAM" id="SSF161098">
    <property type="entry name" value="MetI-like"/>
    <property type="match status" value="1"/>
</dbReference>
<keyword evidence="8 9" id="KW-0472">Membrane</keyword>
<evidence type="ECO:0000259" key="10">
    <source>
        <dbReference type="PROSITE" id="PS50928"/>
    </source>
</evidence>
<feature type="domain" description="ABC transmembrane type-1" evidence="10">
    <location>
        <begin position="74"/>
        <end position="267"/>
    </location>
</feature>
<keyword evidence="3 9" id="KW-0813">Transport</keyword>
<reference evidence="11" key="1">
    <citation type="submission" date="2020-10" db="EMBL/GenBank/DDBJ databases">
        <authorList>
            <person name="Gilroy R."/>
        </authorList>
    </citation>
    <scope>NUCLEOTIDE SEQUENCE</scope>
    <source>
        <strain evidence="11">13766</strain>
    </source>
</reference>
<evidence type="ECO:0000256" key="4">
    <source>
        <dbReference type="ARBA" id="ARBA00022475"/>
    </source>
</evidence>